<sequence>MLKDLRNLSDAEQQEYLDRFIMANEEQKFPQEVVALYLDCSPWTLARMRCDQSSLPFSKIGRRVSYKKKDVLKYEQSKTVLNTAQLATV</sequence>
<dbReference type="RefSeq" id="WP_000910238.1">
    <property type="nucleotide sequence ID" value="NZ_JEXJ01000063.1"/>
</dbReference>
<evidence type="ECO:0000313" key="1">
    <source>
        <dbReference type="EMBL" id="EXC47955.1"/>
    </source>
</evidence>
<evidence type="ECO:0000313" key="2">
    <source>
        <dbReference type="Proteomes" id="UP000020735"/>
    </source>
</evidence>
<accession>A0A009SMC7</accession>
<dbReference type="EMBL" id="JEXJ01000063">
    <property type="protein sequence ID" value="EXC47955.1"/>
    <property type="molecule type" value="Genomic_DNA"/>
</dbReference>
<name>A0A009SMC7_ACIBA</name>
<organism evidence="1 2">
    <name type="scientific">Acinetobacter baumannii 99063</name>
    <dbReference type="NCBI Taxonomy" id="1310630"/>
    <lineage>
        <taxon>Bacteria</taxon>
        <taxon>Pseudomonadati</taxon>
        <taxon>Pseudomonadota</taxon>
        <taxon>Gammaproteobacteria</taxon>
        <taxon>Moraxellales</taxon>
        <taxon>Moraxellaceae</taxon>
        <taxon>Acinetobacter</taxon>
        <taxon>Acinetobacter calcoaceticus/baumannii complex</taxon>
    </lineage>
</organism>
<dbReference type="PATRIC" id="fig|1310630.3.peg.3002"/>
<dbReference type="Proteomes" id="UP000020735">
    <property type="component" value="Unassembled WGS sequence"/>
</dbReference>
<gene>
    <name evidence="1" type="ORF">J529_3076</name>
</gene>
<proteinExistence type="predicted"/>
<protein>
    <recommendedName>
        <fullName evidence="3">Helix-turn-helix domain protein</fullName>
    </recommendedName>
</protein>
<evidence type="ECO:0008006" key="3">
    <source>
        <dbReference type="Google" id="ProtNLM"/>
    </source>
</evidence>
<dbReference type="AlphaFoldDB" id="A0A009SMC7"/>
<comment type="caution">
    <text evidence="1">The sequence shown here is derived from an EMBL/GenBank/DDBJ whole genome shotgun (WGS) entry which is preliminary data.</text>
</comment>
<reference evidence="1 2" key="1">
    <citation type="submission" date="2014-02" db="EMBL/GenBank/DDBJ databases">
        <title>Comparative genomics and transcriptomics to identify genetic mechanisms underlying the emergence of carbapenem resistant Acinetobacter baumannii (CRAb).</title>
        <authorList>
            <person name="Harris A.D."/>
            <person name="Johnson K.J."/>
            <person name="George J."/>
            <person name="Shefchek K."/>
            <person name="Daugherty S.C."/>
            <person name="Parankush S."/>
            <person name="Sadzewicz L."/>
            <person name="Tallon L."/>
            <person name="Sengamalay N."/>
            <person name="Hazen T.H."/>
            <person name="Rasko D.A."/>
        </authorList>
    </citation>
    <scope>NUCLEOTIDE SEQUENCE [LARGE SCALE GENOMIC DNA]</scope>
    <source>
        <strain evidence="1 2">99063</strain>
    </source>
</reference>